<feature type="region of interest" description="Disordered" evidence="7">
    <location>
        <begin position="446"/>
        <end position="484"/>
    </location>
</feature>
<evidence type="ECO:0000256" key="5">
    <source>
        <dbReference type="ARBA" id="ARBA00023157"/>
    </source>
</evidence>
<organism evidence="9 10">
    <name type="scientific">Albula goreensis</name>
    <dbReference type="NCBI Taxonomy" id="1534307"/>
    <lineage>
        <taxon>Eukaryota</taxon>
        <taxon>Metazoa</taxon>
        <taxon>Chordata</taxon>
        <taxon>Craniata</taxon>
        <taxon>Vertebrata</taxon>
        <taxon>Euteleostomi</taxon>
        <taxon>Actinopterygii</taxon>
        <taxon>Neopterygii</taxon>
        <taxon>Teleostei</taxon>
        <taxon>Albuliformes</taxon>
        <taxon>Albulidae</taxon>
        <taxon>Albula</taxon>
    </lineage>
</organism>
<dbReference type="FunFam" id="2.20.100.10:FF:000005">
    <property type="entry name" value="ADAM metallopeptidase with thrombospondin type 1 motif 9"/>
    <property type="match status" value="1"/>
</dbReference>
<dbReference type="Proteomes" id="UP000829720">
    <property type="component" value="Unassembled WGS sequence"/>
</dbReference>
<evidence type="ECO:0000313" key="10">
    <source>
        <dbReference type="Proteomes" id="UP000829720"/>
    </source>
</evidence>
<evidence type="ECO:0000256" key="1">
    <source>
        <dbReference type="ARBA" id="ARBA00004613"/>
    </source>
</evidence>
<name>A0A8T3DXB9_9TELE</name>
<dbReference type="InterPro" id="IPR010294">
    <property type="entry name" value="ADAMTS_spacer1"/>
</dbReference>
<dbReference type="GO" id="GO:0031012">
    <property type="term" value="C:extracellular matrix"/>
    <property type="evidence" value="ECO:0007669"/>
    <property type="project" value="TreeGrafter"/>
</dbReference>
<dbReference type="InterPro" id="IPR013273">
    <property type="entry name" value="ADAMTS/ADAMTS-like"/>
</dbReference>
<keyword evidence="3" id="KW-0732">Signal</keyword>
<dbReference type="InterPro" id="IPR010909">
    <property type="entry name" value="PLAC"/>
</dbReference>
<dbReference type="SMART" id="SM00209">
    <property type="entry name" value="TSP1"/>
    <property type="match status" value="7"/>
</dbReference>
<protein>
    <recommendedName>
        <fullName evidence="8">PLAC domain-containing protein</fullName>
    </recommendedName>
</protein>
<evidence type="ECO:0000313" key="9">
    <source>
        <dbReference type="EMBL" id="KAI1900474.1"/>
    </source>
</evidence>
<dbReference type="PRINTS" id="PR01857">
    <property type="entry name" value="ADAMTSFAMILY"/>
</dbReference>
<dbReference type="Gene3D" id="2.60.120.830">
    <property type="match status" value="1"/>
</dbReference>
<dbReference type="Pfam" id="PF05986">
    <property type="entry name" value="ADAMTS_spacer1"/>
    <property type="match status" value="1"/>
</dbReference>
<feature type="compositionally biased region" description="Polar residues" evidence="7">
    <location>
        <begin position="461"/>
        <end position="475"/>
    </location>
</feature>
<dbReference type="PROSITE" id="PS50900">
    <property type="entry name" value="PLAC"/>
    <property type="match status" value="1"/>
</dbReference>
<comment type="caution">
    <text evidence="9">The sequence shown here is derived from an EMBL/GenBank/DDBJ whole genome shotgun (WGS) entry which is preliminary data.</text>
</comment>
<dbReference type="AlphaFoldDB" id="A0A8T3DXB9"/>
<feature type="disulfide bond" evidence="6">
    <location>
        <begin position="103"/>
        <end position="145"/>
    </location>
</feature>
<dbReference type="Pfam" id="PF19030">
    <property type="entry name" value="TSP1_ADAMTS"/>
    <property type="match status" value="4"/>
</dbReference>
<dbReference type="PANTHER" id="PTHR13723">
    <property type="entry name" value="ADAMTS A DISINTEGRIN AND METALLOPROTEASE WITH THROMBOSPONDIN MOTIFS PROTEASE"/>
    <property type="match status" value="1"/>
</dbReference>
<feature type="region of interest" description="Disordered" evidence="7">
    <location>
        <begin position="402"/>
        <end position="433"/>
    </location>
</feature>
<gene>
    <name evidence="9" type="ORF">AGOR_G00050310</name>
</gene>
<dbReference type="PANTHER" id="PTHR13723:SF147">
    <property type="entry name" value="ADAMTS-LIKE PROTEIN 2"/>
    <property type="match status" value="1"/>
</dbReference>
<dbReference type="SUPFAM" id="SSF82895">
    <property type="entry name" value="TSP-1 type 1 repeat"/>
    <property type="match status" value="6"/>
</dbReference>
<sequence length="988" mass="110345">MTTTHFQHIVAACSDPASDSALTHNYKTPGLQLVHRMSSFTWPKCAETSLLLLGVLILGLSLGNLTTDGQEEVVASNSLEDESAITTYWWGEWAKWTACTRTCGGGVMSQERHCLKQRKKAAHGKGNMTCMGTAKKYHLCNTKDCPTSGQSFREEQCWSFNSQKYNGRNYLWKPLYPDDYVHISSNPCDLHCTTQDGQRQLMVPARDGTSCKYSNYRGVCVNGKCEPIGCDGVLFSPHILDKCGVCQGNGSSCNRVTGNFRRGTSSLGYSFITQIPEGSWDLQIIERKKSADILAVTDQAGNFFFNGAYKMDSPQNFQAAGTIFKYRRPMDIYETGIEYIVAKGPINQPINVLVWNQNGRTPYITYEYTVLRDPLSSASPMMLHSGEDSQISVETGRFLPQNGSNFDKVSSGTQLNQHLEQESSLGANEEQKGKVTNEVYEETAAINCEQKAPPPPESTERNSSWPGSVDPQVTSVACGPSKEAPNSQNLIWSVLMGEHMSSEDLVVNISTNRLFSHGEGLYPPDAEPLDLDYTNVEYSTPYTFNGSLQEFTMGRIHNDSGDLLFQNRTVLPSLRSSNRTNRTRSHQRFLQKNLRLSAADMYRWKLSSQEPCSMTCSIGVAKSFAMCVRYDGAEVDDIYCDALTRPEPVHDFCIGRECQPRWEASSWSECSRTCGEGFQFRLVRCWKMLSPGLDSSVYSDLCTLAELERPPERRACKSPTCGPQWEVAEWEECPAKCGHRSQVTRDVRCSDERSSCDISSRPPSSKNCTGPPCERQWTVSEWGPCSGSCGQGKMVRHVYCKTPDGHVVPEGQCSPDNKPLAIHPCGERDCPPHWLMQDWERCNTTCGRGVKRRTVLCAGITGGKFQIHEGDECEASKRPVEESTCFERPCFKWYTTPWSECTKTCGVGVRMRDVKCYQGREIVRGCDPLTKPISKQTCALQPCPTEPPDEACQDRPTTNCSLALKVNLCSHWYYSKACCHTCRAIRSS</sequence>
<keyword evidence="5 6" id="KW-1015">Disulfide bond</keyword>
<feature type="disulfide bond" evidence="6">
    <location>
        <begin position="114"/>
        <end position="130"/>
    </location>
</feature>
<dbReference type="OrthoDB" id="5781878at2759"/>
<dbReference type="Pfam" id="PF08686">
    <property type="entry name" value="PLAC"/>
    <property type="match status" value="1"/>
</dbReference>
<dbReference type="Gene3D" id="2.20.100.10">
    <property type="entry name" value="Thrombospondin type-1 (TSP1) repeat"/>
    <property type="match status" value="5"/>
</dbReference>
<reference evidence="9" key="1">
    <citation type="submission" date="2021-01" db="EMBL/GenBank/DDBJ databases">
        <authorList>
            <person name="Zahm M."/>
            <person name="Roques C."/>
            <person name="Cabau C."/>
            <person name="Klopp C."/>
            <person name="Donnadieu C."/>
            <person name="Jouanno E."/>
            <person name="Lampietro C."/>
            <person name="Louis A."/>
            <person name="Herpin A."/>
            <person name="Echchiki A."/>
            <person name="Berthelot C."/>
            <person name="Parey E."/>
            <person name="Roest-Crollius H."/>
            <person name="Braasch I."/>
            <person name="Postlethwait J."/>
            <person name="Bobe J."/>
            <person name="Montfort J."/>
            <person name="Bouchez O."/>
            <person name="Begum T."/>
            <person name="Mejri S."/>
            <person name="Adams A."/>
            <person name="Chen W.-J."/>
            <person name="Guiguen Y."/>
        </authorList>
    </citation>
    <scope>NUCLEOTIDE SEQUENCE</scope>
    <source>
        <tissue evidence="9">Blood</tissue>
    </source>
</reference>
<feature type="compositionally biased region" description="Polar residues" evidence="7">
    <location>
        <begin position="402"/>
        <end position="426"/>
    </location>
</feature>
<keyword evidence="2" id="KW-0964">Secreted</keyword>
<comment type="subcellular location">
    <subcellularLocation>
        <location evidence="1">Secreted</location>
    </subcellularLocation>
</comment>
<proteinExistence type="predicted"/>
<evidence type="ECO:0000259" key="8">
    <source>
        <dbReference type="PROSITE" id="PS50900"/>
    </source>
</evidence>
<dbReference type="InterPro" id="IPR000884">
    <property type="entry name" value="TSP1_rpt"/>
</dbReference>
<evidence type="ECO:0000256" key="4">
    <source>
        <dbReference type="ARBA" id="ARBA00022737"/>
    </source>
</evidence>
<keyword evidence="4" id="KW-0677">Repeat</keyword>
<evidence type="ECO:0000256" key="2">
    <source>
        <dbReference type="ARBA" id="ARBA00022525"/>
    </source>
</evidence>
<keyword evidence="10" id="KW-1185">Reference proteome</keyword>
<accession>A0A8T3DXB9</accession>
<dbReference type="Pfam" id="PF00090">
    <property type="entry name" value="TSP_1"/>
    <property type="match status" value="1"/>
</dbReference>
<evidence type="ECO:0000256" key="3">
    <source>
        <dbReference type="ARBA" id="ARBA00022729"/>
    </source>
</evidence>
<dbReference type="FunFam" id="2.60.120.830:FF:000001">
    <property type="entry name" value="A disintegrin and metalloproteinase with thrombospondin motifs 1"/>
    <property type="match status" value="1"/>
</dbReference>
<dbReference type="PROSITE" id="PS50092">
    <property type="entry name" value="TSP1"/>
    <property type="match status" value="5"/>
</dbReference>
<dbReference type="InterPro" id="IPR036383">
    <property type="entry name" value="TSP1_rpt_sf"/>
</dbReference>
<dbReference type="InterPro" id="IPR050439">
    <property type="entry name" value="ADAMTS_ADAMTS-like"/>
</dbReference>
<dbReference type="EMBL" id="JAERUA010000004">
    <property type="protein sequence ID" value="KAI1900474.1"/>
    <property type="molecule type" value="Genomic_DNA"/>
</dbReference>
<feature type="disulfide bond" evidence="6">
    <location>
        <begin position="99"/>
        <end position="140"/>
    </location>
</feature>
<feature type="domain" description="PLAC" evidence="8">
    <location>
        <begin position="948"/>
        <end position="986"/>
    </location>
</feature>
<evidence type="ECO:0000256" key="7">
    <source>
        <dbReference type="SAM" id="MobiDB-lite"/>
    </source>
</evidence>
<dbReference type="GO" id="GO:0005576">
    <property type="term" value="C:extracellular region"/>
    <property type="evidence" value="ECO:0007669"/>
    <property type="project" value="UniProtKB-SubCell"/>
</dbReference>
<evidence type="ECO:0000256" key="6">
    <source>
        <dbReference type="PIRSR" id="PIRSR613273-3"/>
    </source>
</evidence>
<dbReference type="GO" id="GO:0030198">
    <property type="term" value="P:extracellular matrix organization"/>
    <property type="evidence" value="ECO:0007669"/>
    <property type="project" value="InterPro"/>
</dbReference>